<dbReference type="GO" id="GO:0003864">
    <property type="term" value="F:3-methyl-2-oxobutanoate hydroxymethyltransferase activity"/>
    <property type="evidence" value="ECO:0007669"/>
    <property type="project" value="UniProtKB-EC"/>
</dbReference>
<proteinExistence type="inferred from homology"/>
<comment type="catalytic activity">
    <reaction evidence="5">
        <text>(6R)-5,10-methylene-5,6,7,8-tetrahydrofolate + 3-methyl-2-oxobutanoate + H2O = 2-dehydropantoate + (6S)-5,6,7,8-tetrahydrofolate</text>
        <dbReference type="Rhea" id="RHEA:11824"/>
        <dbReference type="ChEBI" id="CHEBI:11561"/>
        <dbReference type="ChEBI" id="CHEBI:11851"/>
        <dbReference type="ChEBI" id="CHEBI:15377"/>
        <dbReference type="ChEBI" id="CHEBI:15636"/>
        <dbReference type="ChEBI" id="CHEBI:57453"/>
        <dbReference type="EC" id="2.1.2.11"/>
    </reaction>
</comment>
<comment type="similarity">
    <text evidence="2">Belongs to the PanB family.</text>
</comment>
<dbReference type="FunFam" id="3.20.20.60:FF:000003">
    <property type="entry name" value="3-methyl-2-oxobutanoate hydroxymethyltransferase"/>
    <property type="match status" value="1"/>
</dbReference>
<dbReference type="PIRSF" id="PIRSF000388">
    <property type="entry name" value="Pantoate_hydroxy_MeTrfase"/>
    <property type="match status" value="1"/>
</dbReference>
<protein>
    <recommendedName>
        <fullName evidence="3">3-methyl-2-oxobutanoate hydroxymethyltransferase</fullName>
        <ecNumber evidence="3">2.1.2.11</ecNumber>
    </recommendedName>
</protein>
<keyword evidence="4" id="KW-0808">Transferase</keyword>
<keyword evidence="7" id="KW-1185">Reference proteome</keyword>
<evidence type="ECO:0000256" key="2">
    <source>
        <dbReference type="ARBA" id="ARBA00008676"/>
    </source>
</evidence>
<sequence>MGRKMTVPEVCSMKEKGEKIVCLTAYDYCLARILDESGIDILLVGDSLGSVVQGHDSTLPVTVDDVIYHTKAVVRGRRRALVVSDMPFMTFQLGVDEAKRNAGRLVQEGGAESVKLEGGVTQAATIEGLVKMGVPVMGHVGLTPQSVHQFGGYRIQGRGEADARAILDDAMAVEQAGAFAVVLEGMPVQLAREITQRVSIPTIGIGAGMHCDGQILVVHDMLGLFDDFTPKFVKRYANLKETIGGAVRSYMEEVRTEAFPAEEHTFH</sequence>
<evidence type="ECO:0000313" key="6">
    <source>
        <dbReference type="EMBL" id="CAI7988889.1"/>
    </source>
</evidence>
<evidence type="ECO:0000256" key="4">
    <source>
        <dbReference type="ARBA" id="ARBA00022679"/>
    </source>
</evidence>
<comment type="caution">
    <text evidence="6">The sequence shown here is derived from an EMBL/GenBank/DDBJ whole genome shotgun (WGS) entry which is preliminary data.</text>
</comment>
<gene>
    <name evidence="6" type="ORF">GBAR_LOCUS71</name>
</gene>
<comment type="pathway">
    <text evidence="1">Cofactor biosynthesis; (R)-pantothenate biosynthesis; (R)-pantoate from 3-methyl-2-oxobutanoate: step 1/2.</text>
</comment>
<evidence type="ECO:0000256" key="5">
    <source>
        <dbReference type="ARBA" id="ARBA00049172"/>
    </source>
</evidence>
<dbReference type="PANTHER" id="PTHR20881:SF0">
    <property type="entry name" value="3-METHYL-2-OXOBUTANOATE HYDROXYMETHYLTRANSFERASE"/>
    <property type="match status" value="1"/>
</dbReference>
<dbReference type="GO" id="GO:0015940">
    <property type="term" value="P:pantothenate biosynthetic process"/>
    <property type="evidence" value="ECO:0007669"/>
    <property type="project" value="InterPro"/>
</dbReference>
<dbReference type="Proteomes" id="UP001174909">
    <property type="component" value="Unassembled WGS sequence"/>
</dbReference>
<dbReference type="AlphaFoldDB" id="A0AA35QRU0"/>
<dbReference type="EC" id="2.1.2.11" evidence="3"/>
<dbReference type="EMBL" id="CASHTH010000012">
    <property type="protein sequence ID" value="CAI7988889.1"/>
    <property type="molecule type" value="Genomic_DNA"/>
</dbReference>
<evidence type="ECO:0000256" key="1">
    <source>
        <dbReference type="ARBA" id="ARBA00005033"/>
    </source>
</evidence>
<name>A0AA35QRU0_GEOBA</name>
<accession>A0AA35QRU0</accession>
<dbReference type="GO" id="GO:0000287">
    <property type="term" value="F:magnesium ion binding"/>
    <property type="evidence" value="ECO:0007669"/>
    <property type="project" value="TreeGrafter"/>
</dbReference>
<evidence type="ECO:0000313" key="7">
    <source>
        <dbReference type="Proteomes" id="UP001174909"/>
    </source>
</evidence>
<reference evidence="6" key="1">
    <citation type="submission" date="2023-03" db="EMBL/GenBank/DDBJ databases">
        <authorList>
            <person name="Steffen K."/>
            <person name="Cardenas P."/>
        </authorList>
    </citation>
    <scope>NUCLEOTIDE SEQUENCE</scope>
</reference>
<evidence type="ECO:0000256" key="3">
    <source>
        <dbReference type="ARBA" id="ARBA00012618"/>
    </source>
</evidence>
<dbReference type="InterPro" id="IPR003700">
    <property type="entry name" value="Pantoate_hydroxy_MeTrfase"/>
</dbReference>
<dbReference type="PANTHER" id="PTHR20881">
    <property type="entry name" value="3-METHYL-2-OXOBUTANOATE HYDROXYMETHYLTRANSFERASE"/>
    <property type="match status" value="1"/>
</dbReference>
<dbReference type="Pfam" id="PF02548">
    <property type="entry name" value="Pantoate_transf"/>
    <property type="match status" value="1"/>
</dbReference>
<dbReference type="Gene3D" id="3.20.20.60">
    <property type="entry name" value="Phosphoenolpyruvate-binding domains"/>
    <property type="match status" value="1"/>
</dbReference>
<dbReference type="InterPro" id="IPR040442">
    <property type="entry name" value="Pyrv_kinase-like_dom_sf"/>
</dbReference>
<dbReference type="SUPFAM" id="SSF51621">
    <property type="entry name" value="Phosphoenolpyruvate/pyruvate domain"/>
    <property type="match status" value="1"/>
</dbReference>
<dbReference type="NCBIfam" id="NF001452">
    <property type="entry name" value="PRK00311.1"/>
    <property type="match status" value="1"/>
</dbReference>
<dbReference type="HAMAP" id="MF_00156">
    <property type="entry name" value="PanB"/>
    <property type="match status" value="1"/>
</dbReference>
<dbReference type="InterPro" id="IPR015813">
    <property type="entry name" value="Pyrv/PenolPyrv_kinase-like_dom"/>
</dbReference>
<dbReference type="CDD" id="cd06557">
    <property type="entry name" value="KPHMT-like"/>
    <property type="match status" value="1"/>
</dbReference>
<organism evidence="6 7">
    <name type="scientific">Geodia barretti</name>
    <name type="common">Barrett's horny sponge</name>
    <dbReference type="NCBI Taxonomy" id="519541"/>
    <lineage>
        <taxon>Eukaryota</taxon>
        <taxon>Metazoa</taxon>
        <taxon>Porifera</taxon>
        <taxon>Demospongiae</taxon>
        <taxon>Heteroscleromorpha</taxon>
        <taxon>Tetractinellida</taxon>
        <taxon>Astrophorina</taxon>
        <taxon>Geodiidae</taxon>
        <taxon>Geodia</taxon>
    </lineage>
</organism>
<dbReference type="NCBIfam" id="TIGR00222">
    <property type="entry name" value="panB"/>
    <property type="match status" value="1"/>
</dbReference>
<dbReference type="GO" id="GO:0005737">
    <property type="term" value="C:cytoplasm"/>
    <property type="evidence" value="ECO:0007669"/>
    <property type="project" value="TreeGrafter"/>
</dbReference>